<organism evidence="1 2">
    <name type="scientific">Poritiphilus flavus</name>
    <dbReference type="NCBI Taxonomy" id="2697053"/>
    <lineage>
        <taxon>Bacteria</taxon>
        <taxon>Pseudomonadati</taxon>
        <taxon>Bacteroidota</taxon>
        <taxon>Flavobacteriia</taxon>
        <taxon>Flavobacteriales</taxon>
        <taxon>Flavobacteriaceae</taxon>
        <taxon>Poritiphilus</taxon>
    </lineage>
</organism>
<dbReference type="InterPro" id="IPR029044">
    <property type="entry name" value="Nucleotide-diphossugar_trans"/>
</dbReference>
<dbReference type="EMBL" id="WXYO01000002">
    <property type="protein sequence ID" value="NAS11524.1"/>
    <property type="molecule type" value="Genomic_DNA"/>
</dbReference>
<dbReference type="Proteomes" id="UP000475249">
    <property type="component" value="Unassembled WGS sequence"/>
</dbReference>
<proteinExistence type="predicted"/>
<name>A0A6L9EA32_9FLAO</name>
<evidence type="ECO:0000313" key="2">
    <source>
        <dbReference type="Proteomes" id="UP000475249"/>
    </source>
</evidence>
<sequence length="303" mass="35909">MKFAISEARKYNPDLDIILLGDESNKVYDGVKHYSIDDYFESALDFKENYYEHMSNNSYEFELICYQRWFVIDEFLKKHDYPFLCYVDSDILIKKNLLEYLETIPEEDYYLIGHKDPQGEYFNPSLNFYTDRTISDITSFIKKSYVDEGILQKLRDKWAYHKENNVPGGICDMTQLKLFFNHEVGDSLKVHDIYDLGKNKYVPDGNVNIDSNFYDNAQFKMHLGVKLIRNIDNKSYGYLQNGEKVALLSSHFQGRAKKLMKYYTDVNFNPSSIKNSLKIRLTWLVVRLARNPFVFRIYERIKG</sequence>
<gene>
    <name evidence="1" type="ORF">GTQ38_05895</name>
</gene>
<accession>A0A6L9EA32</accession>
<dbReference type="RefSeq" id="WP_161434545.1">
    <property type="nucleotide sequence ID" value="NZ_WXYO01000002.1"/>
</dbReference>
<evidence type="ECO:0000313" key="1">
    <source>
        <dbReference type="EMBL" id="NAS11524.1"/>
    </source>
</evidence>
<keyword evidence="2" id="KW-1185">Reference proteome</keyword>
<protein>
    <submittedName>
        <fullName evidence="1">Uncharacterized protein</fullName>
    </submittedName>
</protein>
<dbReference type="SUPFAM" id="SSF53448">
    <property type="entry name" value="Nucleotide-diphospho-sugar transferases"/>
    <property type="match status" value="1"/>
</dbReference>
<reference evidence="1 2" key="1">
    <citation type="submission" date="2020-01" db="EMBL/GenBank/DDBJ databases">
        <title>Bacteria diversity of Porities sp.</title>
        <authorList>
            <person name="Wang G."/>
        </authorList>
    </citation>
    <scope>NUCLEOTIDE SEQUENCE [LARGE SCALE GENOMIC DNA]</scope>
    <source>
        <strain evidence="1 2">R33</strain>
    </source>
</reference>
<dbReference type="AlphaFoldDB" id="A0A6L9EA32"/>
<comment type="caution">
    <text evidence="1">The sequence shown here is derived from an EMBL/GenBank/DDBJ whole genome shotgun (WGS) entry which is preliminary data.</text>
</comment>